<protein>
    <submittedName>
        <fullName evidence="1">Tail connector protein</fullName>
    </submittedName>
</protein>
<dbReference type="InterPro" id="IPR053746">
    <property type="entry name" value="Viral_HT_Connector_Assembly"/>
</dbReference>
<reference evidence="1" key="1">
    <citation type="journal article" date="2021" name="Proc. Natl. Acad. Sci. U.S.A.">
        <title>A Catalog of Tens of Thousands of Viruses from Human Metagenomes Reveals Hidden Associations with Chronic Diseases.</title>
        <authorList>
            <person name="Tisza M.J."/>
            <person name="Buck C.B."/>
        </authorList>
    </citation>
    <scope>NUCLEOTIDE SEQUENCE</scope>
    <source>
        <strain evidence="1">CtUX613</strain>
    </source>
</reference>
<accession>A0A8S5NB45</accession>
<evidence type="ECO:0000313" key="1">
    <source>
        <dbReference type="EMBL" id="DAD91474.1"/>
    </source>
</evidence>
<dbReference type="EMBL" id="BK015114">
    <property type="protein sequence ID" value="DAD91474.1"/>
    <property type="molecule type" value="Genomic_DNA"/>
</dbReference>
<sequence length="105" mass="11157">MSGTDKAAAIREKAERLAGRSLGENGDALTEMAMERACAWCGREDIPEAMEQAVAALILDMEGREAAVKSVTRGDTSVTYAVFDGQSAALAGLAPWRRLGRLKEG</sequence>
<organism evidence="1">
    <name type="scientific">Myoviridae sp. ctUX613</name>
    <dbReference type="NCBI Taxonomy" id="2826660"/>
    <lineage>
        <taxon>Viruses</taxon>
        <taxon>Duplodnaviria</taxon>
        <taxon>Heunggongvirae</taxon>
        <taxon>Uroviricota</taxon>
        <taxon>Caudoviricetes</taxon>
    </lineage>
</organism>
<dbReference type="Gene3D" id="1.10.246.150">
    <property type="match status" value="1"/>
</dbReference>
<proteinExistence type="predicted"/>
<name>A0A8S5NB45_9CAUD</name>